<comment type="caution">
    <text evidence="3">The sequence shown here is derived from an EMBL/GenBank/DDBJ whole genome shotgun (WGS) entry which is preliminary data.</text>
</comment>
<feature type="transmembrane region" description="Helical" evidence="1">
    <location>
        <begin position="31"/>
        <end position="52"/>
    </location>
</feature>
<evidence type="ECO:0000259" key="2">
    <source>
        <dbReference type="Pfam" id="PF13239"/>
    </source>
</evidence>
<dbReference type="Pfam" id="PF13239">
    <property type="entry name" value="2TM"/>
    <property type="match status" value="1"/>
</dbReference>
<evidence type="ECO:0000256" key="1">
    <source>
        <dbReference type="SAM" id="Phobius"/>
    </source>
</evidence>
<feature type="transmembrane region" description="Helical" evidence="1">
    <location>
        <begin position="58"/>
        <end position="81"/>
    </location>
</feature>
<accession>A0ABX0I768</accession>
<dbReference type="Proteomes" id="UP000800984">
    <property type="component" value="Unassembled WGS sequence"/>
</dbReference>
<proteinExistence type="predicted"/>
<keyword evidence="1" id="KW-1133">Transmembrane helix</keyword>
<dbReference type="EMBL" id="JAAJBT010000002">
    <property type="protein sequence ID" value="NHM01345.1"/>
    <property type="molecule type" value="Genomic_DNA"/>
</dbReference>
<feature type="domain" description="2TM" evidence="2">
    <location>
        <begin position="19"/>
        <end position="98"/>
    </location>
</feature>
<keyword evidence="4" id="KW-1185">Reference proteome</keyword>
<organism evidence="3 4">
    <name type="scientific">Flavobacterium difficile</name>
    <dbReference type="NCBI Taxonomy" id="2709659"/>
    <lineage>
        <taxon>Bacteria</taxon>
        <taxon>Pseudomonadati</taxon>
        <taxon>Bacteroidota</taxon>
        <taxon>Flavobacteriia</taxon>
        <taxon>Flavobacteriales</taxon>
        <taxon>Flavobacteriaceae</taxon>
        <taxon>Flavobacterium</taxon>
    </lineage>
</organism>
<reference evidence="3 4" key="1">
    <citation type="submission" date="2020-02" db="EMBL/GenBank/DDBJ databases">
        <authorList>
            <person name="Chen W.-M."/>
        </authorList>
    </citation>
    <scope>NUCLEOTIDE SEQUENCE [LARGE SCALE GENOMIC DNA]</scope>
    <source>
        <strain evidence="3 4">KDG-16</strain>
    </source>
</reference>
<protein>
    <submittedName>
        <fullName evidence="3">2TM domain-containing protein</fullName>
    </submittedName>
</protein>
<sequence>MENNNNNNNNNNQEYERYQAAKKRVAEIKGWYANLISFVLVISFLAFINLKYSPNHLWFYWPMLGWGIGVVFHAIGVFKIVPFFGKDWEEKKIQEFMNQEKKQNEDRISNL</sequence>
<dbReference type="InterPro" id="IPR025698">
    <property type="entry name" value="2TM_dom"/>
</dbReference>
<evidence type="ECO:0000313" key="3">
    <source>
        <dbReference type="EMBL" id="NHM01345.1"/>
    </source>
</evidence>
<gene>
    <name evidence="3" type="ORF">G4D72_04385</name>
</gene>
<evidence type="ECO:0000313" key="4">
    <source>
        <dbReference type="Proteomes" id="UP000800984"/>
    </source>
</evidence>
<keyword evidence="1" id="KW-0812">Transmembrane</keyword>
<keyword evidence="1" id="KW-0472">Membrane</keyword>
<name>A0ABX0I768_9FLAO</name>